<protein>
    <recommendedName>
        <fullName evidence="1">Transglutaminase-like domain-containing protein</fullName>
    </recommendedName>
</protein>
<dbReference type="PANTHER" id="PTHR33490:SF3">
    <property type="entry name" value="CONSERVED INTEGRAL MEMBRANE PROTEIN"/>
    <property type="match status" value="1"/>
</dbReference>
<dbReference type="RefSeq" id="WP_012175944.1">
    <property type="nucleotide sequence ID" value="NC_009943.1"/>
</dbReference>
<organism evidence="2 3">
    <name type="scientific">Desulfosudis oleivorans (strain DSM 6200 / JCM 39069 / Hxd3)</name>
    <name type="common">Desulfococcus oleovorans</name>
    <dbReference type="NCBI Taxonomy" id="96561"/>
    <lineage>
        <taxon>Bacteria</taxon>
        <taxon>Pseudomonadati</taxon>
        <taxon>Thermodesulfobacteriota</taxon>
        <taxon>Desulfobacteria</taxon>
        <taxon>Desulfobacterales</taxon>
        <taxon>Desulfosudaceae</taxon>
        <taxon>Desulfosudis</taxon>
    </lineage>
</organism>
<proteinExistence type="predicted"/>
<dbReference type="STRING" id="96561.Dole_2528"/>
<dbReference type="InterPro" id="IPR038765">
    <property type="entry name" value="Papain-like_cys_pep_sf"/>
</dbReference>
<keyword evidence="3" id="KW-1185">Reference proteome</keyword>
<evidence type="ECO:0000313" key="3">
    <source>
        <dbReference type="Proteomes" id="UP000008561"/>
    </source>
</evidence>
<dbReference type="KEGG" id="dol:Dole_2528"/>
<accession>A8ZW98</accession>
<feature type="domain" description="Transglutaminase-like" evidence="1">
    <location>
        <begin position="26"/>
        <end position="135"/>
    </location>
</feature>
<gene>
    <name evidence="2" type="ordered locus">Dole_2528</name>
</gene>
<dbReference type="Gene3D" id="3.10.620.30">
    <property type="match status" value="1"/>
</dbReference>
<dbReference type="eggNOG" id="COG1305">
    <property type="taxonomic scope" value="Bacteria"/>
</dbReference>
<dbReference type="AlphaFoldDB" id="A8ZW98"/>
<dbReference type="OrthoDB" id="4697328at2"/>
<dbReference type="SUPFAM" id="SSF54001">
    <property type="entry name" value="Cysteine proteinases"/>
    <property type="match status" value="1"/>
</dbReference>
<name>A8ZW98_DESOH</name>
<dbReference type="Pfam" id="PF01841">
    <property type="entry name" value="Transglut_core"/>
    <property type="match status" value="1"/>
</dbReference>
<dbReference type="EMBL" id="CP000859">
    <property type="protein sequence ID" value="ABW68332.1"/>
    <property type="molecule type" value="Genomic_DNA"/>
</dbReference>
<evidence type="ECO:0000259" key="1">
    <source>
        <dbReference type="Pfam" id="PF01841"/>
    </source>
</evidence>
<dbReference type="PANTHER" id="PTHR33490">
    <property type="entry name" value="BLR5614 PROTEIN-RELATED"/>
    <property type="match status" value="1"/>
</dbReference>
<reference evidence="2 3" key="1">
    <citation type="submission" date="2007-10" db="EMBL/GenBank/DDBJ databases">
        <title>Complete sequence of Desulfococcus oleovorans Hxd3.</title>
        <authorList>
            <consortium name="US DOE Joint Genome Institute"/>
            <person name="Copeland A."/>
            <person name="Lucas S."/>
            <person name="Lapidus A."/>
            <person name="Barry K."/>
            <person name="Glavina del Rio T."/>
            <person name="Dalin E."/>
            <person name="Tice H."/>
            <person name="Pitluck S."/>
            <person name="Kiss H."/>
            <person name="Brettin T."/>
            <person name="Bruce D."/>
            <person name="Detter J.C."/>
            <person name="Han C."/>
            <person name="Schmutz J."/>
            <person name="Larimer F."/>
            <person name="Land M."/>
            <person name="Hauser L."/>
            <person name="Kyrpides N."/>
            <person name="Kim E."/>
            <person name="Wawrik B."/>
            <person name="Richardson P."/>
        </authorList>
    </citation>
    <scope>NUCLEOTIDE SEQUENCE [LARGE SCALE GENOMIC DNA]</scope>
    <source>
        <strain evidence="3">DSM 6200 / JCM 39069 / Hxd3</strain>
    </source>
</reference>
<dbReference type="InterPro" id="IPR002931">
    <property type="entry name" value="Transglutaminase-like"/>
</dbReference>
<dbReference type="HOGENOM" id="CLU_087197_0_0_7"/>
<sequence length="204" mass="23108">MDQHLSPTPYMDFDVPEVMDFAKTAGKGATAKDKAVNLYYAVRDGFPYNPYAFNFERENYKASFTLAAGEGFCIQKSILLAAAARAMGIPAQLGFGNVVNHLATERLKKLMGGDLFVFHGYTVLWIDGRWVKATPAFNRAMCDKFNTRPLEFDGANDSVFHPYDNSGNQHMEYVHEYGAFDDMPFDLMIAEMRKYYPQWFGEAV</sequence>
<evidence type="ECO:0000313" key="2">
    <source>
        <dbReference type="EMBL" id="ABW68332.1"/>
    </source>
</evidence>
<dbReference type="Proteomes" id="UP000008561">
    <property type="component" value="Chromosome"/>
</dbReference>